<dbReference type="GO" id="GO:0006654">
    <property type="term" value="P:phosphatidic acid biosynthetic process"/>
    <property type="evidence" value="ECO:0007669"/>
    <property type="project" value="TreeGrafter"/>
</dbReference>
<feature type="region of interest" description="Disordered" evidence="3">
    <location>
        <begin position="282"/>
        <end position="327"/>
    </location>
</feature>
<dbReference type="STRING" id="298654.FraEuI1c_3662"/>
<keyword evidence="6" id="KW-1185">Reference proteome</keyword>
<dbReference type="AlphaFoldDB" id="E3J1K1"/>
<name>E3J1K1_PSEI1</name>
<dbReference type="InterPro" id="IPR002123">
    <property type="entry name" value="Plipid/glycerol_acylTrfase"/>
</dbReference>
<dbReference type="InParanoid" id="E3J1K1"/>
<organism evidence="5 6">
    <name type="scientific">Pseudofrankia inefficax (strain DSM 45817 / CECT 9037 / DDB 130130 / EuI1c)</name>
    <name type="common">Frankia inefficax</name>
    <dbReference type="NCBI Taxonomy" id="298654"/>
    <lineage>
        <taxon>Bacteria</taxon>
        <taxon>Bacillati</taxon>
        <taxon>Actinomycetota</taxon>
        <taxon>Actinomycetes</taxon>
        <taxon>Frankiales</taxon>
        <taxon>Frankiaceae</taxon>
        <taxon>Pseudofrankia</taxon>
    </lineage>
</organism>
<feature type="domain" description="Phospholipid/glycerol acyltransferase" evidence="4">
    <location>
        <begin position="106"/>
        <end position="222"/>
    </location>
</feature>
<dbReference type="GO" id="GO:0003841">
    <property type="term" value="F:1-acylglycerol-3-phosphate O-acyltransferase activity"/>
    <property type="evidence" value="ECO:0007669"/>
    <property type="project" value="TreeGrafter"/>
</dbReference>
<keyword evidence="2 5" id="KW-0012">Acyltransferase</keyword>
<reference evidence="5 6" key="1">
    <citation type="submission" date="2010-10" db="EMBL/GenBank/DDBJ databases">
        <title>Complete sequence of Frankia sp. EuI1c.</title>
        <authorList>
            <consortium name="US DOE Joint Genome Institute"/>
            <person name="Lucas S."/>
            <person name="Copeland A."/>
            <person name="Lapidus A."/>
            <person name="Cheng J.-F."/>
            <person name="Bruce D."/>
            <person name="Goodwin L."/>
            <person name="Pitluck S."/>
            <person name="Chertkov O."/>
            <person name="Detter J.C."/>
            <person name="Han C."/>
            <person name="Tapia R."/>
            <person name="Land M."/>
            <person name="Hauser L."/>
            <person name="Jeffries C."/>
            <person name="Kyrpides N."/>
            <person name="Ivanova N."/>
            <person name="Mikhailova N."/>
            <person name="Beauchemin N."/>
            <person name="Sen A."/>
            <person name="Sur S.A."/>
            <person name="Gtari M."/>
            <person name="Wall L."/>
            <person name="Tisa L."/>
            <person name="Woyke T."/>
        </authorList>
    </citation>
    <scope>NUCLEOTIDE SEQUENCE [LARGE SCALE GENOMIC DNA]</scope>
    <source>
        <strain evidence="6">DSM 45817 / CECT 9037 / EuI1c</strain>
    </source>
</reference>
<dbReference type="KEGG" id="fri:FraEuI1c_3662"/>
<dbReference type="EMBL" id="CP002299">
    <property type="protein sequence ID" value="ADP81669.1"/>
    <property type="molecule type" value="Genomic_DNA"/>
</dbReference>
<dbReference type="SMART" id="SM00563">
    <property type="entry name" value="PlsC"/>
    <property type="match status" value="1"/>
</dbReference>
<evidence type="ECO:0000313" key="6">
    <source>
        <dbReference type="Proteomes" id="UP000002484"/>
    </source>
</evidence>
<dbReference type="CDD" id="cd07989">
    <property type="entry name" value="LPLAT_AGPAT-like"/>
    <property type="match status" value="1"/>
</dbReference>
<proteinExistence type="predicted"/>
<protein>
    <submittedName>
        <fullName evidence="5">Phospholipid/glycerol acyltransferase</fullName>
    </submittedName>
</protein>
<dbReference type="PANTHER" id="PTHR10434:SF11">
    <property type="entry name" value="1-ACYL-SN-GLYCEROL-3-PHOSPHATE ACYLTRANSFERASE"/>
    <property type="match status" value="1"/>
</dbReference>
<feature type="compositionally biased region" description="Pro residues" evidence="3">
    <location>
        <begin position="316"/>
        <end position="327"/>
    </location>
</feature>
<dbReference type="Proteomes" id="UP000002484">
    <property type="component" value="Chromosome"/>
</dbReference>
<evidence type="ECO:0000259" key="4">
    <source>
        <dbReference type="SMART" id="SM00563"/>
    </source>
</evidence>
<sequence length="327" mass="34535">MSGVAGKSGRALRVGSAAPARRHPGLGLGEVARGFRWTGRPLVPASAQPFRPPVAGREFPTAWARGPVARATRAAFLGGIMDPLLHSQLTWRVEGAQVFEDLGEPALIVANHASHLDATVLLCALPAAVRERTVVTAAADYFFESTWRGLSTALAFGTVPIDRSGGAPSTTPVDLLREGWNLVIFPEGTRSADGARGRFKLGAAFLALNAGVPVVPVGLRGTFAAMPRGRSWPVPGRPEVSVRFGRPLRPGTGDDVRGFTAKLVSEVDRLVAEGETSWWASLPRPDGPTVSARAARPAAGGGEPARWRKVWAATEPPAPSHPRSPWS</sequence>
<dbReference type="eggNOG" id="COG0204">
    <property type="taxonomic scope" value="Bacteria"/>
</dbReference>
<gene>
    <name evidence="5" type="ordered locus">FraEuI1c_3662</name>
</gene>
<dbReference type="Pfam" id="PF01553">
    <property type="entry name" value="Acyltransferase"/>
    <property type="match status" value="1"/>
</dbReference>
<dbReference type="OrthoDB" id="9808424at2"/>
<evidence type="ECO:0000256" key="2">
    <source>
        <dbReference type="ARBA" id="ARBA00023315"/>
    </source>
</evidence>
<dbReference type="HOGENOM" id="CLU_027938_2_0_11"/>
<dbReference type="PANTHER" id="PTHR10434">
    <property type="entry name" value="1-ACYL-SN-GLYCEROL-3-PHOSPHATE ACYLTRANSFERASE"/>
    <property type="match status" value="1"/>
</dbReference>
<dbReference type="RefSeq" id="WP_013424787.1">
    <property type="nucleotide sequence ID" value="NC_014666.1"/>
</dbReference>
<evidence type="ECO:0000256" key="1">
    <source>
        <dbReference type="ARBA" id="ARBA00022679"/>
    </source>
</evidence>
<dbReference type="SUPFAM" id="SSF69593">
    <property type="entry name" value="Glycerol-3-phosphate (1)-acyltransferase"/>
    <property type="match status" value="1"/>
</dbReference>
<evidence type="ECO:0000313" key="5">
    <source>
        <dbReference type="EMBL" id="ADP81669.1"/>
    </source>
</evidence>
<feature type="region of interest" description="Disordered" evidence="3">
    <location>
        <begin position="1"/>
        <end position="20"/>
    </location>
</feature>
<evidence type="ECO:0000256" key="3">
    <source>
        <dbReference type="SAM" id="MobiDB-lite"/>
    </source>
</evidence>
<accession>E3J1K1</accession>
<keyword evidence="1 5" id="KW-0808">Transferase</keyword>